<keyword evidence="2" id="KW-0238">DNA-binding</keyword>
<evidence type="ECO:0000313" key="6">
    <source>
        <dbReference type="Proteomes" id="UP000032067"/>
    </source>
</evidence>
<reference evidence="5 6" key="1">
    <citation type="submission" date="2014-12" db="EMBL/GenBank/DDBJ databases">
        <title>16Stimator: statistical estimation of ribosomal gene copy numbers from draft genome assemblies.</title>
        <authorList>
            <person name="Perisin M.A."/>
            <person name="Vetter M."/>
            <person name="Gilbert J.A."/>
            <person name="Bergelson J."/>
        </authorList>
    </citation>
    <scope>NUCLEOTIDE SEQUENCE [LARGE SCALE GENOMIC DNA]</scope>
    <source>
        <strain evidence="5 6">MEDvA23</strain>
    </source>
</reference>
<comment type="caution">
    <text evidence="5">The sequence shown here is derived from an EMBL/GenBank/DDBJ whole genome shotgun (WGS) entry which is preliminary data.</text>
</comment>
<evidence type="ECO:0000256" key="3">
    <source>
        <dbReference type="ARBA" id="ARBA00023163"/>
    </source>
</evidence>
<dbReference type="RefSeq" id="WP_042582320.1">
    <property type="nucleotide sequence ID" value="NZ_JXQQ01000114.1"/>
</dbReference>
<dbReference type="Gene3D" id="1.10.10.60">
    <property type="entry name" value="Homeodomain-like"/>
    <property type="match status" value="1"/>
</dbReference>
<dbReference type="SMART" id="SM00342">
    <property type="entry name" value="HTH_ARAC"/>
    <property type="match status" value="1"/>
</dbReference>
<dbReference type="PROSITE" id="PS01124">
    <property type="entry name" value="HTH_ARAC_FAMILY_2"/>
    <property type="match status" value="1"/>
</dbReference>
<dbReference type="Pfam" id="PF12833">
    <property type="entry name" value="HTH_18"/>
    <property type="match status" value="1"/>
</dbReference>
<dbReference type="Proteomes" id="UP000032067">
    <property type="component" value="Unassembled WGS sequence"/>
</dbReference>
<sequence>MQTVTTPTLPLPLQRYRLFESHDMDEARESVARVFCPHGLVMLRPRTELDACHHSARLNRDVSLNYVQYGPGVQIDPGYLQDFFLLQIPLRGGAEIRCGAQRVDATPRLASLPSPTEPLSMRWADDSPHLIVQLARSALHSRLESLLQAPVGQPLVFDLGVPLDNPALAPLVHFIDYLRLTLDAGNALQAGSPLAEHAEAYLMSSLLMSAGHNYSRALAGDAKRRLLPRVVRKAQEYMAAHADEPLSLADVCREVGCSARALQVAFRQHAGQGPMEFLREMRLDRVRAELQASAGAPEGGVREVAQKYGFLHLGHFAAQYRARFGERPSETRGLRAL</sequence>
<accession>A0A0D0LM48</accession>
<dbReference type="OrthoDB" id="185346at2"/>
<feature type="domain" description="HTH araC/xylS-type" evidence="4">
    <location>
        <begin position="232"/>
        <end position="334"/>
    </location>
</feature>
<gene>
    <name evidence="5" type="ORF">RT97_28975</name>
</gene>
<dbReference type="InterPro" id="IPR009057">
    <property type="entry name" value="Homeodomain-like_sf"/>
</dbReference>
<dbReference type="InterPro" id="IPR018060">
    <property type="entry name" value="HTH_AraC"/>
</dbReference>
<keyword evidence="1" id="KW-0805">Transcription regulation</keyword>
<protein>
    <submittedName>
        <fullName evidence="5">AraC family transcriptional regulator</fullName>
    </submittedName>
</protein>
<keyword evidence="3" id="KW-0804">Transcription</keyword>
<dbReference type="PANTHER" id="PTHR46796">
    <property type="entry name" value="HTH-TYPE TRANSCRIPTIONAL ACTIVATOR RHAS-RELATED"/>
    <property type="match status" value="1"/>
</dbReference>
<organism evidence="5 6">
    <name type="scientific">Variovorax paradoxus</name>
    <dbReference type="NCBI Taxonomy" id="34073"/>
    <lineage>
        <taxon>Bacteria</taxon>
        <taxon>Pseudomonadati</taxon>
        <taxon>Pseudomonadota</taxon>
        <taxon>Betaproteobacteria</taxon>
        <taxon>Burkholderiales</taxon>
        <taxon>Comamonadaceae</taxon>
        <taxon>Variovorax</taxon>
    </lineage>
</organism>
<dbReference type="PANTHER" id="PTHR46796:SF12">
    <property type="entry name" value="HTH-TYPE DNA-BINDING TRANSCRIPTIONAL ACTIVATOR EUTR"/>
    <property type="match status" value="1"/>
</dbReference>
<evidence type="ECO:0000256" key="2">
    <source>
        <dbReference type="ARBA" id="ARBA00023125"/>
    </source>
</evidence>
<dbReference type="InterPro" id="IPR035418">
    <property type="entry name" value="AraC-bd_2"/>
</dbReference>
<evidence type="ECO:0000313" key="5">
    <source>
        <dbReference type="EMBL" id="KIQ18480.1"/>
    </source>
</evidence>
<dbReference type="EMBL" id="JXQQ01000114">
    <property type="protein sequence ID" value="KIQ18480.1"/>
    <property type="molecule type" value="Genomic_DNA"/>
</dbReference>
<dbReference type="AlphaFoldDB" id="A0A0D0LM48"/>
<dbReference type="GO" id="GO:0003700">
    <property type="term" value="F:DNA-binding transcription factor activity"/>
    <property type="evidence" value="ECO:0007669"/>
    <property type="project" value="InterPro"/>
</dbReference>
<dbReference type="SUPFAM" id="SSF46689">
    <property type="entry name" value="Homeodomain-like"/>
    <property type="match status" value="1"/>
</dbReference>
<dbReference type="InterPro" id="IPR050204">
    <property type="entry name" value="AraC_XylS_family_regulators"/>
</dbReference>
<proteinExistence type="predicted"/>
<evidence type="ECO:0000259" key="4">
    <source>
        <dbReference type="PROSITE" id="PS01124"/>
    </source>
</evidence>
<evidence type="ECO:0000256" key="1">
    <source>
        <dbReference type="ARBA" id="ARBA00023015"/>
    </source>
</evidence>
<dbReference type="GO" id="GO:0043565">
    <property type="term" value="F:sequence-specific DNA binding"/>
    <property type="evidence" value="ECO:0007669"/>
    <property type="project" value="InterPro"/>
</dbReference>
<name>A0A0D0LM48_VARPD</name>
<dbReference type="Pfam" id="PF14525">
    <property type="entry name" value="AraC_binding_2"/>
    <property type="match status" value="1"/>
</dbReference>